<accession>A0A3N4HXJ8</accession>
<gene>
    <name evidence="1" type="ORF">BJ508DRAFT_416824</name>
</gene>
<proteinExistence type="predicted"/>
<dbReference type="InterPro" id="IPR009003">
    <property type="entry name" value="Peptidase_S1_PA"/>
</dbReference>
<evidence type="ECO:0000313" key="2">
    <source>
        <dbReference type="Proteomes" id="UP000275078"/>
    </source>
</evidence>
<organism evidence="1 2">
    <name type="scientific">Ascobolus immersus RN42</name>
    <dbReference type="NCBI Taxonomy" id="1160509"/>
    <lineage>
        <taxon>Eukaryota</taxon>
        <taxon>Fungi</taxon>
        <taxon>Dikarya</taxon>
        <taxon>Ascomycota</taxon>
        <taxon>Pezizomycotina</taxon>
        <taxon>Pezizomycetes</taxon>
        <taxon>Pezizales</taxon>
        <taxon>Ascobolaceae</taxon>
        <taxon>Ascobolus</taxon>
    </lineage>
</organism>
<dbReference type="SUPFAM" id="SSF50494">
    <property type="entry name" value="Trypsin-like serine proteases"/>
    <property type="match status" value="1"/>
</dbReference>
<dbReference type="AlphaFoldDB" id="A0A3N4HXJ8"/>
<reference evidence="1 2" key="1">
    <citation type="journal article" date="2018" name="Nat. Ecol. Evol.">
        <title>Pezizomycetes genomes reveal the molecular basis of ectomycorrhizal truffle lifestyle.</title>
        <authorList>
            <person name="Murat C."/>
            <person name="Payen T."/>
            <person name="Noel B."/>
            <person name="Kuo A."/>
            <person name="Morin E."/>
            <person name="Chen J."/>
            <person name="Kohler A."/>
            <person name="Krizsan K."/>
            <person name="Balestrini R."/>
            <person name="Da Silva C."/>
            <person name="Montanini B."/>
            <person name="Hainaut M."/>
            <person name="Levati E."/>
            <person name="Barry K.W."/>
            <person name="Belfiori B."/>
            <person name="Cichocki N."/>
            <person name="Clum A."/>
            <person name="Dockter R.B."/>
            <person name="Fauchery L."/>
            <person name="Guy J."/>
            <person name="Iotti M."/>
            <person name="Le Tacon F."/>
            <person name="Lindquist E.A."/>
            <person name="Lipzen A."/>
            <person name="Malagnac F."/>
            <person name="Mello A."/>
            <person name="Molinier V."/>
            <person name="Miyauchi S."/>
            <person name="Poulain J."/>
            <person name="Riccioni C."/>
            <person name="Rubini A."/>
            <person name="Sitrit Y."/>
            <person name="Splivallo R."/>
            <person name="Traeger S."/>
            <person name="Wang M."/>
            <person name="Zifcakova L."/>
            <person name="Wipf D."/>
            <person name="Zambonelli A."/>
            <person name="Paolocci F."/>
            <person name="Nowrousian M."/>
            <person name="Ottonello S."/>
            <person name="Baldrian P."/>
            <person name="Spatafora J.W."/>
            <person name="Henrissat B."/>
            <person name="Nagy L.G."/>
            <person name="Aury J.M."/>
            <person name="Wincker P."/>
            <person name="Grigoriev I.V."/>
            <person name="Bonfante P."/>
            <person name="Martin F.M."/>
        </authorList>
    </citation>
    <scope>NUCLEOTIDE SEQUENCE [LARGE SCALE GENOMIC DNA]</scope>
    <source>
        <strain evidence="1 2">RN42</strain>
    </source>
</reference>
<dbReference type="Proteomes" id="UP000275078">
    <property type="component" value="Unassembled WGS sequence"/>
</dbReference>
<evidence type="ECO:0000313" key="1">
    <source>
        <dbReference type="EMBL" id="RPA77897.1"/>
    </source>
</evidence>
<protein>
    <submittedName>
        <fullName evidence="1">Uncharacterized protein</fullName>
    </submittedName>
</protein>
<name>A0A3N4HXJ8_ASCIM</name>
<dbReference type="EMBL" id="ML119719">
    <property type="protein sequence ID" value="RPA77897.1"/>
    <property type="molecule type" value="Genomic_DNA"/>
</dbReference>
<sequence length="138" mass="15760">MQQLHPGKFTVASTPLWKGVKYKPYPHLIEGTSIRERKIADCRKVTSDFYSTCICYRISTLGGSAGGALCIDGKWVGMHLGQVRYLEVEEGKEVQRVNEHSCGIGLWLDSRKASQWLRINVPLYCEVKKRPRWVQFGM</sequence>
<keyword evidence="2" id="KW-1185">Reference proteome</keyword>